<proteinExistence type="predicted"/>
<protein>
    <submittedName>
        <fullName evidence="2">Uncharacterized protein</fullName>
    </submittedName>
</protein>
<evidence type="ECO:0000256" key="1">
    <source>
        <dbReference type="SAM" id="MobiDB-lite"/>
    </source>
</evidence>
<dbReference type="EMBL" id="CP054929">
    <property type="protein sequence ID" value="QKW52715.1"/>
    <property type="molecule type" value="Genomic_DNA"/>
</dbReference>
<evidence type="ECO:0000313" key="3">
    <source>
        <dbReference type="Proteomes" id="UP000509303"/>
    </source>
</evidence>
<organism evidence="2 3">
    <name type="scientific">Streptomyces buecherae</name>
    <dbReference type="NCBI Taxonomy" id="2763006"/>
    <lineage>
        <taxon>Bacteria</taxon>
        <taxon>Bacillati</taxon>
        <taxon>Actinomycetota</taxon>
        <taxon>Actinomycetes</taxon>
        <taxon>Kitasatosporales</taxon>
        <taxon>Streptomycetaceae</taxon>
        <taxon>Streptomyces</taxon>
    </lineage>
</organism>
<feature type="compositionally biased region" description="Low complexity" evidence="1">
    <location>
        <begin position="21"/>
        <end position="48"/>
    </location>
</feature>
<dbReference type="RefSeq" id="WP_176164426.1">
    <property type="nucleotide sequence ID" value="NZ_CP054929.1"/>
</dbReference>
<gene>
    <name evidence="2" type="ORF">HUT08_27805</name>
</gene>
<dbReference type="Proteomes" id="UP000509303">
    <property type="component" value="Chromosome"/>
</dbReference>
<dbReference type="AlphaFoldDB" id="A0A7H8NE48"/>
<keyword evidence="3" id="KW-1185">Reference proteome</keyword>
<feature type="compositionally biased region" description="Acidic residues" evidence="1">
    <location>
        <begin position="8"/>
        <end position="20"/>
    </location>
</feature>
<sequence length="86" mass="8042">MSSTAPEGEAETEPESEVEATPDAAPVPDAPVEAASSADGGAGTSTFGVTAGGAHEDWYASGAGRPGTATGLPVGGGGVAEPEAAS</sequence>
<reference evidence="2 3" key="1">
    <citation type="submission" date="2020-06" db="EMBL/GenBank/DDBJ databases">
        <title>Genome mining for natural products.</title>
        <authorList>
            <person name="Zhang B."/>
            <person name="Shi J."/>
            <person name="Ge H."/>
        </authorList>
    </citation>
    <scope>NUCLEOTIDE SEQUENCE [LARGE SCALE GENOMIC DNA]</scope>
    <source>
        <strain evidence="2 3">NA00687</strain>
    </source>
</reference>
<accession>A0A7H8NE48</accession>
<name>A0A7H8NE48_9ACTN</name>
<evidence type="ECO:0000313" key="2">
    <source>
        <dbReference type="EMBL" id="QKW52715.1"/>
    </source>
</evidence>
<feature type="region of interest" description="Disordered" evidence="1">
    <location>
        <begin position="1"/>
        <end position="86"/>
    </location>
</feature>